<dbReference type="AlphaFoldDB" id="A0A397W3F3"/>
<evidence type="ECO:0000313" key="1">
    <source>
        <dbReference type="EMBL" id="RIB27829.1"/>
    </source>
</evidence>
<dbReference type="EMBL" id="QKWP01000086">
    <property type="protein sequence ID" value="RIB27829.1"/>
    <property type="molecule type" value="Genomic_DNA"/>
</dbReference>
<dbReference type="Proteomes" id="UP000266673">
    <property type="component" value="Unassembled WGS sequence"/>
</dbReference>
<evidence type="ECO:0000313" key="2">
    <source>
        <dbReference type="Proteomes" id="UP000266673"/>
    </source>
</evidence>
<sequence length="199" mass="22964">MEDMERLVSLVGMMVRLIAATVKKLKLEWKKKDIKCQNNCEENQRSKTEGWKLTNLDDGDVNIRFLRIMEEDNNDTKRNVNNVKEKIKIEDKPERSSAFSVSNFYQNGTVVERDENKMFVHCQKSTDLDSESEKHNLVTLTKENIDVDSRLDNVDGTCTVKCCNKKENAVNDKNDKDLDEAIGNRAMMNSYDGIKKGFE</sequence>
<accession>A0A397W3F3</accession>
<keyword evidence="2" id="KW-1185">Reference proteome</keyword>
<reference evidence="1 2" key="1">
    <citation type="submission" date="2018-06" db="EMBL/GenBank/DDBJ databases">
        <title>Comparative genomics reveals the genomic features of Rhizophagus irregularis, R. cerebriforme, R. diaphanum and Gigaspora rosea, and their symbiotic lifestyle signature.</title>
        <authorList>
            <person name="Morin E."/>
            <person name="San Clemente H."/>
            <person name="Chen E.C.H."/>
            <person name="De La Providencia I."/>
            <person name="Hainaut M."/>
            <person name="Kuo A."/>
            <person name="Kohler A."/>
            <person name="Murat C."/>
            <person name="Tang N."/>
            <person name="Roy S."/>
            <person name="Loubradou J."/>
            <person name="Henrissat B."/>
            <person name="Grigoriev I.V."/>
            <person name="Corradi N."/>
            <person name="Roux C."/>
            <person name="Martin F.M."/>
        </authorList>
    </citation>
    <scope>NUCLEOTIDE SEQUENCE [LARGE SCALE GENOMIC DNA]</scope>
    <source>
        <strain evidence="1 2">DAOM 194757</strain>
    </source>
</reference>
<proteinExistence type="predicted"/>
<organism evidence="1 2">
    <name type="scientific">Gigaspora rosea</name>
    <dbReference type="NCBI Taxonomy" id="44941"/>
    <lineage>
        <taxon>Eukaryota</taxon>
        <taxon>Fungi</taxon>
        <taxon>Fungi incertae sedis</taxon>
        <taxon>Mucoromycota</taxon>
        <taxon>Glomeromycotina</taxon>
        <taxon>Glomeromycetes</taxon>
        <taxon>Diversisporales</taxon>
        <taxon>Gigasporaceae</taxon>
        <taxon>Gigaspora</taxon>
    </lineage>
</organism>
<protein>
    <submittedName>
        <fullName evidence="1">Uncharacterized protein</fullName>
    </submittedName>
</protein>
<gene>
    <name evidence="1" type="ORF">C2G38_2159580</name>
</gene>
<comment type="caution">
    <text evidence="1">The sequence shown here is derived from an EMBL/GenBank/DDBJ whole genome shotgun (WGS) entry which is preliminary data.</text>
</comment>
<name>A0A397W3F3_9GLOM</name>